<protein>
    <submittedName>
        <fullName evidence="1">Uncharacterized protein</fullName>
    </submittedName>
</protein>
<name>K8E346_CARML</name>
<proteinExistence type="predicted"/>
<dbReference type="AlphaFoldDB" id="K8E346"/>
<sequence length="224" mass="26517">MVWENLKKHISEMKWSERTFSGFEFRYKNFECIGILSIVESDLKKNKYAIAKIYVYKNQDLDNCLVVYPSWTDMGISPNISAFYNFFEIETSYSGDHFMELKADFISDTDSFVPPNFQPNLAPVIERVSVHTLISNDPTDPNKRYCIGLKLNGIKKDGDRKKRTDYNDEKSRQLKEKLYVIVGEHKEISFNYSKNIEDEKDDWEILRRFIENNSEYGFLNYQNK</sequence>
<dbReference type="Proteomes" id="UP000000212">
    <property type="component" value="Chromosome"/>
</dbReference>
<dbReference type="OrthoDB" id="9775140at2"/>
<gene>
    <name evidence="1" type="ORF">BN424_1159</name>
</gene>
<evidence type="ECO:0000313" key="1">
    <source>
        <dbReference type="EMBL" id="CCO10647.1"/>
    </source>
</evidence>
<dbReference type="Pfam" id="PF19503">
    <property type="entry name" value="DUF6037"/>
    <property type="match status" value="1"/>
</dbReference>
<evidence type="ECO:0000313" key="2">
    <source>
        <dbReference type="Proteomes" id="UP000000212"/>
    </source>
</evidence>
<dbReference type="KEGG" id="cml:BN424_1159"/>
<dbReference type="RefSeq" id="WP_015075965.1">
    <property type="nucleotide sequence ID" value="NC_019425.2"/>
</dbReference>
<dbReference type="eggNOG" id="ENOG502ZCJ7">
    <property type="taxonomic scope" value="Bacteria"/>
</dbReference>
<dbReference type="EMBL" id="HE999757">
    <property type="protein sequence ID" value="CCO10647.1"/>
    <property type="molecule type" value="Genomic_DNA"/>
</dbReference>
<organism evidence="1 2">
    <name type="scientific">Carnobacterium maltaromaticum LMA28</name>
    <dbReference type="NCBI Taxonomy" id="1234679"/>
    <lineage>
        <taxon>Bacteria</taxon>
        <taxon>Bacillati</taxon>
        <taxon>Bacillota</taxon>
        <taxon>Bacilli</taxon>
        <taxon>Lactobacillales</taxon>
        <taxon>Carnobacteriaceae</taxon>
        <taxon>Carnobacterium</taxon>
    </lineage>
</organism>
<reference evidence="2" key="1">
    <citation type="journal article" date="2013" name="Genome Announc.">
        <title>Complete Chromosome Sequence of Carnobacterium maltaromaticum LMA 28.</title>
        <authorList>
            <person name="Cailliez-Grimal C."/>
            <person name="Chaillou S."/>
            <person name="Anba-Mondoloni J."/>
            <person name="Loux V."/>
            <person name="Afzal M.I."/>
            <person name="Rahman A."/>
            <person name="Kergourlay G."/>
            <person name="Champomier-Verges M.C."/>
            <person name="Zagorec M."/>
            <person name="Dalgaard P."/>
            <person name="Leisner J.J."/>
            <person name="Prevost H."/>
            <person name="Revol-Junelles A.M."/>
            <person name="Borges F."/>
        </authorList>
    </citation>
    <scope>NUCLEOTIDE SEQUENCE</scope>
    <source>
        <strain evidence="2">LMA28</strain>
    </source>
</reference>
<accession>K8E346</accession>
<dbReference type="HOGENOM" id="CLU_112823_0_0_9"/>
<dbReference type="InterPro" id="IPR046100">
    <property type="entry name" value="DUF6037"/>
</dbReference>
<dbReference type="STRING" id="1234679.BN424_1159"/>
<keyword evidence="2" id="KW-1185">Reference proteome</keyword>
<dbReference type="PATRIC" id="fig|1234679.3.peg.1118"/>